<dbReference type="Pfam" id="PF05212">
    <property type="entry name" value="DUF707"/>
    <property type="match status" value="1"/>
</dbReference>
<dbReference type="InterPro" id="IPR007877">
    <property type="entry name" value="DUF707"/>
</dbReference>
<keyword evidence="1" id="KW-0472">Membrane</keyword>
<keyword evidence="1" id="KW-1133">Transmembrane helix</keyword>
<evidence type="ECO:0000313" key="2">
    <source>
        <dbReference type="EMBL" id="KAG9393200.1"/>
    </source>
</evidence>
<dbReference type="SUPFAM" id="SSF51905">
    <property type="entry name" value="FAD/NAD(P)-binding domain"/>
    <property type="match status" value="1"/>
</dbReference>
<sequence length="1551" mass="173494">MADAALIDLIRLYIATKRFIRQKPVQATFACALVLCFTAGTILFTLFSLLRAPYAAIVPMEPNVVENKYPIMIVGSGPTGLGAAHRLRELGLRNYRVLEMSDVDGGLARSRQDNKGFWWDFGGHVLFSHYEYFDNVVDSVLEHDQERHERQAWVVMDKETEVPYPFQNNIHRLTKAEQTRIFDGLEAIQGQALPKPANFREWIYQSFGEGLAEIFLIPYNYKVWAHPAEEMGTAWMGERVARVNVTELRQRVAENKDAPSWGPNNMFLYPSVGGVGEIFRRVGEDLSGVIEHGTRIVGVDPERHSVTTTNAAGRTRTAHYSKLITTMPLDELLRLVAAAETTSDDDSKRFSAAADALSFSTTHVIGIGVKGALPDKFVNRCWYYFPTDDAPFYRITVLSNYAPEIAPTGHYSLMAEVAESSHRPVSDATIVNDVIQGMRNVGFLEPSSEIVSRFHWTEKHGYPTPSVDRDAILADVQPWLMEHDIFSRGRFGGWKYEVGNMDHSFMQGVEAADAALAGVPETTYFNADFVNNISKGKNARRPSLYSPPPGRMTPVSSNVPATITPLDSGPKRGPKRGLVAIPAGKGGKEAIAAIVESFGHEDFDYVFFRYDRSEWSEYQWASDVLWVDIKKQGKWWFPSRIITPAVADAYDYILFWDDDGGIDVPSLKKPFNVTQAMEIMERHRVWAAQPSLSEHEGHWRPVTATQSGTGDGRMTTFIEVMLPIYSRAYYNRVVYPTLQFDATVGWGYDFIFAREAYRRGLGRMAVLDATPAAHLDRKSQQGTTKNNRAHAAFLDRSNIEMFELIKRTLPSIREVDNDRNAMAIKRRFFDVPRTVSTLAAAPEAGNTPVSMNEWELTFNGEQNAPIMIVGSGPTGLGAAHRLRELGLRNYRVLEMSDVDGGLARSRQDNKGFWWDFGGHVLFSHYEYFDNVVDSVLEHDQERHERQAWVVMDKETEVPYPFQNNIHRLTKAEQTRIFDGLEAIQGQALPKPANFREWIYQSFGEGLAEIFLIPYNYKVWAHPAEEMGTAWMGERVARVNVTELRQRVAENKDAPSWGPNNMFLYPSVGGVGEIFRRVGEDLSGVIEHGTRIVGVDPERHSVTTTNAAGRTRTAHYSKLITTMPLDELLRLVAAAETTSDDDSKRFSAAADALSFSTTHVIGIGVKGALPDKFVNRCWYYFPTDDAPFYRITVLSNYAPEIAPTGHYSLMAEVAESSHRPVSDATIVNDVIQGMRNVGFLEPSSEIVSRFHWTEKHGYPTPSVDRDAILADVQPWLMEHDIFSRGRFGGWKYEVGNMDHSFMQGVEAADAALAGVPETTYFNADFVNNISKGKNARRPNLYLPGAKHPGLLLSGTQGHTGAVRQGEKGNMHRVMNDGDFAYFQGPRTQPLAGLETMYIIDAANLTMTDLRVFCEAVDLEANDVAVVGRDIPRELFITPLSDRVIFFSAPRGLPWLISRLVHAETLEAYRTVAVIDTSLGPDPTAWVPMVVAATGHGNTVLQTPAGPRGPLVNTVFDRDSFVKTVLPVLVEEETEVVANKMLLAVSHDGQLRL</sequence>
<reference evidence="2" key="1">
    <citation type="submission" date="2021-05" db="EMBL/GenBank/DDBJ databases">
        <title>A free-living protist that lacks canonical eukaryotic 1 DNA replication and segregation systems.</title>
        <authorList>
            <person name="Salas-Leiva D.E."/>
            <person name="Tromer E.C."/>
            <person name="Curtis B.A."/>
            <person name="Jerlstrom-Hultqvist J."/>
            <person name="Kolisko M."/>
            <person name="Yi Z."/>
            <person name="Salas-Leiva J.S."/>
            <person name="Gallot-Lavallee L."/>
            <person name="Kops G.J.P.L."/>
            <person name="Archibald J.M."/>
            <person name="Simpson A.G.B."/>
            <person name="Roger A.J."/>
        </authorList>
    </citation>
    <scope>NUCLEOTIDE SEQUENCE</scope>
    <source>
        <strain evidence="2">BICM</strain>
    </source>
</reference>
<dbReference type="Pfam" id="PF13450">
    <property type="entry name" value="NAD_binding_8"/>
    <property type="match status" value="2"/>
</dbReference>
<evidence type="ECO:0000313" key="3">
    <source>
        <dbReference type="Proteomes" id="UP000717585"/>
    </source>
</evidence>
<dbReference type="Proteomes" id="UP000717585">
    <property type="component" value="Unassembled WGS sequence"/>
</dbReference>
<dbReference type="EMBL" id="JAHDYR010000025">
    <property type="protein sequence ID" value="KAG9393200.1"/>
    <property type="molecule type" value="Genomic_DNA"/>
</dbReference>
<keyword evidence="1" id="KW-0812">Transmembrane</keyword>
<feature type="transmembrane region" description="Helical" evidence="1">
    <location>
        <begin position="27"/>
        <end position="50"/>
    </location>
</feature>
<gene>
    <name evidence="2" type="ORF">J8273_3332</name>
</gene>
<dbReference type="Gene3D" id="3.50.50.60">
    <property type="entry name" value="FAD/NAD(P)-binding domain"/>
    <property type="match status" value="2"/>
</dbReference>
<dbReference type="InterPro" id="IPR036188">
    <property type="entry name" value="FAD/NAD-bd_sf"/>
</dbReference>
<dbReference type="OrthoDB" id="38045at2759"/>
<keyword evidence="3" id="KW-1185">Reference proteome</keyword>
<proteinExistence type="predicted"/>
<organism evidence="2 3">
    <name type="scientific">Carpediemonas membranifera</name>
    <dbReference type="NCBI Taxonomy" id="201153"/>
    <lineage>
        <taxon>Eukaryota</taxon>
        <taxon>Metamonada</taxon>
        <taxon>Carpediemonas-like organisms</taxon>
        <taxon>Carpediemonas</taxon>
    </lineage>
</organism>
<dbReference type="SUPFAM" id="SSF51971">
    <property type="entry name" value="Nucleotide-binding domain"/>
    <property type="match status" value="1"/>
</dbReference>
<name>A0A8J6AV10_9EUKA</name>
<dbReference type="PANTHER" id="PTHR43734:SF4">
    <property type="entry name" value="AMINE OXIDASE DOMAIN-CONTAINING PROTEIN"/>
    <property type="match status" value="1"/>
</dbReference>
<dbReference type="PANTHER" id="PTHR43734">
    <property type="entry name" value="PHYTOENE DESATURASE"/>
    <property type="match status" value="1"/>
</dbReference>
<evidence type="ECO:0000256" key="1">
    <source>
        <dbReference type="SAM" id="Phobius"/>
    </source>
</evidence>
<accession>A0A8J6AV10</accession>
<protein>
    <submittedName>
        <fullName evidence="2">UDP-galactopyranose mutase</fullName>
    </submittedName>
</protein>
<comment type="caution">
    <text evidence="2">The sequence shown here is derived from an EMBL/GenBank/DDBJ whole genome shotgun (WGS) entry which is preliminary data.</text>
</comment>